<keyword evidence="5" id="KW-1185">Reference proteome</keyword>
<dbReference type="InterPro" id="IPR036736">
    <property type="entry name" value="ACP-like_sf"/>
</dbReference>
<protein>
    <submittedName>
        <fullName evidence="4">Acyl carrier protein</fullName>
    </submittedName>
</protein>
<dbReference type="InterPro" id="IPR020806">
    <property type="entry name" value="PKS_PP-bd"/>
</dbReference>
<evidence type="ECO:0000256" key="1">
    <source>
        <dbReference type="ARBA" id="ARBA00022450"/>
    </source>
</evidence>
<dbReference type="PROSITE" id="PS50075">
    <property type="entry name" value="CARRIER"/>
    <property type="match status" value="1"/>
</dbReference>
<reference evidence="5" key="1">
    <citation type="journal article" date="2019" name="Int. J. Syst. Evol. Microbiol.">
        <title>The Global Catalogue of Microorganisms (GCM) 10K type strain sequencing project: providing services to taxonomists for standard genome sequencing and annotation.</title>
        <authorList>
            <consortium name="The Broad Institute Genomics Platform"/>
            <consortium name="The Broad Institute Genome Sequencing Center for Infectious Disease"/>
            <person name="Wu L."/>
            <person name="Ma J."/>
        </authorList>
    </citation>
    <scope>NUCLEOTIDE SEQUENCE [LARGE SCALE GENOMIC DNA]</scope>
    <source>
        <strain evidence="5">JCM 12607</strain>
    </source>
</reference>
<dbReference type="EMBL" id="JBHTGL010000008">
    <property type="protein sequence ID" value="MFD0624425.1"/>
    <property type="molecule type" value="Genomic_DNA"/>
</dbReference>
<organism evidence="4 5">
    <name type="scientific">Streptomyces sanglieri</name>
    <dbReference type="NCBI Taxonomy" id="193460"/>
    <lineage>
        <taxon>Bacteria</taxon>
        <taxon>Bacillati</taxon>
        <taxon>Actinomycetota</taxon>
        <taxon>Actinomycetes</taxon>
        <taxon>Kitasatosporales</taxon>
        <taxon>Streptomycetaceae</taxon>
        <taxon>Streptomyces</taxon>
    </lineage>
</organism>
<accession>A0ABW2WT38</accession>
<gene>
    <name evidence="4" type="ORF">ACFQ2K_18250</name>
</gene>
<dbReference type="SMART" id="SM00823">
    <property type="entry name" value="PKS_PP"/>
    <property type="match status" value="1"/>
</dbReference>
<dbReference type="InterPro" id="IPR009081">
    <property type="entry name" value="PP-bd_ACP"/>
</dbReference>
<evidence type="ECO:0000259" key="3">
    <source>
        <dbReference type="PROSITE" id="PS50075"/>
    </source>
</evidence>
<evidence type="ECO:0000256" key="2">
    <source>
        <dbReference type="ARBA" id="ARBA00022553"/>
    </source>
</evidence>
<keyword evidence="1" id="KW-0596">Phosphopantetheine</keyword>
<feature type="domain" description="Carrier" evidence="3">
    <location>
        <begin position="34"/>
        <end position="112"/>
    </location>
</feature>
<evidence type="ECO:0000313" key="5">
    <source>
        <dbReference type="Proteomes" id="UP001596915"/>
    </source>
</evidence>
<dbReference type="Proteomes" id="UP001596915">
    <property type="component" value="Unassembled WGS sequence"/>
</dbReference>
<proteinExistence type="predicted"/>
<dbReference type="Pfam" id="PF00550">
    <property type="entry name" value="PP-binding"/>
    <property type="match status" value="1"/>
</dbReference>
<evidence type="ECO:0000313" key="4">
    <source>
        <dbReference type="EMBL" id="MFD0624425.1"/>
    </source>
</evidence>
<keyword evidence="2" id="KW-0597">Phosphoprotein</keyword>
<comment type="caution">
    <text evidence="4">The sequence shown here is derived from an EMBL/GenBank/DDBJ whole genome shotgun (WGS) entry which is preliminary data.</text>
</comment>
<sequence>MTSAVNRNRMSATWKQHDFAHPWLQELFDIPPSECRTLLESLVVAEFERELMTGEEDVLPLQVSCFEIGPTSLGVVETRRRLEQETGRPLDSTFLFNHPAVRDLVEFLTTEVVPELFSAAAPGPKVQQDAEVSTKNLVNDVLKELYQWPKRPRPAPMPC</sequence>
<dbReference type="Gene3D" id="1.10.1200.10">
    <property type="entry name" value="ACP-like"/>
    <property type="match status" value="1"/>
</dbReference>
<dbReference type="SUPFAM" id="SSF47336">
    <property type="entry name" value="ACP-like"/>
    <property type="match status" value="1"/>
</dbReference>
<name>A0ABW2WT38_9ACTN</name>